<name>A0A9D2BR03_9BACT</name>
<accession>A0A9D2BR03</accession>
<comment type="caution">
    <text evidence="1">The sequence shown here is derived from an EMBL/GenBank/DDBJ whole genome shotgun (WGS) entry which is preliminary data.</text>
</comment>
<evidence type="ECO:0000313" key="1">
    <source>
        <dbReference type="EMBL" id="HIX86443.1"/>
    </source>
</evidence>
<gene>
    <name evidence="1" type="ORF">H9848_07535</name>
</gene>
<reference evidence="1" key="1">
    <citation type="journal article" date="2021" name="PeerJ">
        <title>Extensive microbial diversity within the chicken gut microbiome revealed by metagenomics and culture.</title>
        <authorList>
            <person name="Gilroy R."/>
            <person name="Ravi A."/>
            <person name="Getino M."/>
            <person name="Pursley I."/>
            <person name="Horton D.L."/>
            <person name="Alikhan N.F."/>
            <person name="Baker D."/>
            <person name="Gharbi K."/>
            <person name="Hall N."/>
            <person name="Watson M."/>
            <person name="Adriaenssens E.M."/>
            <person name="Foster-Nyarko E."/>
            <person name="Jarju S."/>
            <person name="Secka A."/>
            <person name="Antonio M."/>
            <person name="Oren A."/>
            <person name="Chaudhuri R.R."/>
            <person name="La Ragione R."/>
            <person name="Hildebrand F."/>
            <person name="Pallen M.J."/>
        </authorList>
    </citation>
    <scope>NUCLEOTIDE SEQUENCE</scope>
    <source>
        <strain evidence="1">ChiHecec2B26-12326</strain>
    </source>
</reference>
<protein>
    <submittedName>
        <fullName evidence="1">Uncharacterized protein</fullName>
    </submittedName>
</protein>
<dbReference type="EMBL" id="DXEN01000056">
    <property type="protein sequence ID" value="HIX86443.1"/>
    <property type="molecule type" value="Genomic_DNA"/>
</dbReference>
<proteinExistence type="predicted"/>
<organism evidence="1 2">
    <name type="scientific">Candidatus Parabacteroides intestinigallinarum</name>
    <dbReference type="NCBI Taxonomy" id="2838722"/>
    <lineage>
        <taxon>Bacteria</taxon>
        <taxon>Pseudomonadati</taxon>
        <taxon>Bacteroidota</taxon>
        <taxon>Bacteroidia</taxon>
        <taxon>Bacteroidales</taxon>
        <taxon>Tannerellaceae</taxon>
        <taxon>Parabacteroides</taxon>
    </lineage>
</organism>
<dbReference type="AlphaFoldDB" id="A0A9D2BR03"/>
<reference evidence="1" key="2">
    <citation type="submission" date="2021-04" db="EMBL/GenBank/DDBJ databases">
        <authorList>
            <person name="Gilroy R."/>
        </authorList>
    </citation>
    <scope>NUCLEOTIDE SEQUENCE</scope>
    <source>
        <strain evidence="1">ChiHecec2B26-12326</strain>
    </source>
</reference>
<dbReference type="Proteomes" id="UP000823847">
    <property type="component" value="Unassembled WGS sequence"/>
</dbReference>
<sequence>MENYDILQQEKEVVPSGVRLIMLLQGHLREILRREREGRSLIHVYCTGDYWVAFERSGYGLLRLFPNAESTPMRLECYPFPLVVVSVTDAELRAYARRHLFERRGDDYGCLAMPAHAQIGYRIWHRQETRGL</sequence>
<evidence type="ECO:0000313" key="2">
    <source>
        <dbReference type="Proteomes" id="UP000823847"/>
    </source>
</evidence>